<dbReference type="GO" id="GO:0003723">
    <property type="term" value="F:RNA binding"/>
    <property type="evidence" value="ECO:0007669"/>
    <property type="project" value="InterPro"/>
</dbReference>
<dbReference type="GO" id="GO:0006402">
    <property type="term" value="P:mRNA catabolic process"/>
    <property type="evidence" value="ECO:0007669"/>
    <property type="project" value="TreeGrafter"/>
</dbReference>
<evidence type="ECO:0000313" key="2">
    <source>
        <dbReference type="EMBL" id="SJZ56371.1"/>
    </source>
</evidence>
<reference evidence="2 3" key="1">
    <citation type="submission" date="2017-02" db="EMBL/GenBank/DDBJ databases">
        <authorList>
            <person name="Peterson S.W."/>
        </authorList>
    </citation>
    <scope>NUCLEOTIDE SEQUENCE [LARGE SCALE GENOMIC DNA]</scope>
    <source>
        <strain evidence="2 3">ATCC BAA-909</strain>
    </source>
</reference>
<dbReference type="SMART" id="SM00955">
    <property type="entry name" value="RNB"/>
    <property type="match status" value="1"/>
</dbReference>
<dbReference type="OrthoDB" id="9764149at2"/>
<dbReference type="InterPro" id="IPR050180">
    <property type="entry name" value="RNR_Ribonuclease"/>
</dbReference>
<dbReference type="Pfam" id="PF00773">
    <property type="entry name" value="RNB"/>
    <property type="match status" value="2"/>
</dbReference>
<accession>A0A1T4LNY6</accession>
<dbReference type="AlphaFoldDB" id="A0A1T4LNY6"/>
<dbReference type="PANTHER" id="PTHR23355:SF9">
    <property type="entry name" value="DIS3-LIKE EXONUCLEASE 2"/>
    <property type="match status" value="1"/>
</dbReference>
<protein>
    <submittedName>
        <fullName evidence="2">Exoribonuclease-2</fullName>
    </submittedName>
</protein>
<dbReference type="GO" id="GO:0000175">
    <property type="term" value="F:3'-5'-RNA exonuclease activity"/>
    <property type="evidence" value="ECO:0007669"/>
    <property type="project" value="TreeGrafter"/>
</dbReference>
<proteinExistence type="predicted"/>
<dbReference type="GO" id="GO:0000932">
    <property type="term" value="C:P-body"/>
    <property type="evidence" value="ECO:0007669"/>
    <property type="project" value="TreeGrafter"/>
</dbReference>
<dbReference type="InterPro" id="IPR012340">
    <property type="entry name" value="NA-bd_OB-fold"/>
</dbReference>
<dbReference type="STRING" id="225004.SAMN02745152_00626"/>
<evidence type="ECO:0000313" key="3">
    <source>
        <dbReference type="Proteomes" id="UP000190395"/>
    </source>
</evidence>
<feature type="domain" description="RNB" evidence="1">
    <location>
        <begin position="264"/>
        <end position="538"/>
    </location>
</feature>
<name>A0A1T4LNY6_9SPIR</name>
<dbReference type="EMBL" id="FUXC01000002">
    <property type="protein sequence ID" value="SJZ56371.1"/>
    <property type="molecule type" value="Genomic_DNA"/>
</dbReference>
<dbReference type="RefSeq" id="WP_078930367.1">
    <property type="nucleotide sequence ID" value="NZ_FUXC01000002.1"/>
</dbReference>
<dbReference type="Proteomes" id="UP000190395">
    <property type="component" value="Unassembled WGS sequence"/>
</dbReference>
<gene>
    <name evidence="2" type="ORF">SAMN02745152_00626</name>
</gene>
<sequence>MQKKSVVIYKSFCALVEGEESSKILVSWCVSRATSSGKKAVYASQKVRPRDIILLSEAPASSLENCLDFAENALKPESQVQNQIAEIHELLSSEDETASSFMPFSELVELIRGKIAADEVWGVYCALKSGFYFEEKIDSSDIECPKILFIPRSGEKIEELKNKAFEKEHAEEMRSAFITRLRQGKLDLPADGKYMQEVEAFALCKTDSCKILKDAGMKETIERAHEILLKTGIWDITKNPYPLRWGLSTKSAKLSLGRPPEEDRVKVGGISYAIDSEWSTDPDDAIGFDGEYLWVHIADPASTVLPDSPIDICARGRGATLYIPEGAARMLSEDCLEDYALGLKEISRALSFKIKLNENCEIEDCEILRTIVDVKRLSYKKADELKDSAELKPLFEIARKTAERRKKNGAVFIEMPEIHVVVEPGTKKVSMEEVVHYESGEVVRECMILAGEGAAKFAFKNNIPFPFISQEAPDIPAVLPEGLAGQYRLRRCMRKRNVGVTPSSHAALGLGMYSQVTSPLRRYGDLIGHEQLRAFIKNEPLIDKDTMLMRIAAGDAAARAARQAERNSNTHWTLVYLLQNPEWSGNAICLSKEQKQSVFLIEELGMETAITGVDCELNDRIAVKAEKIDLPALSVVFVKA</sequence>
<dbReference type="Pfam" id="PF23161">
    <property type="entry name" value="HTH_RNase_II"/>
    <property type="match status" value="1"/>
</dbReference>
<dbReference type="PANTHER" id="PTHR23355">
    <property type="entry name" value="RIBONUCLEASE"/>
    <property type="match status" value="1"/>
</dbReference>
<dbReference type="InterPro" id="IPR036388">
    <property type="entry name" value="WH-like_DNA-bd_sf"/>
</dbReference>
<dbReference type="InterPro" id="IPR001900">
    <property type="entry name" value="RNase_II/R"/>
</dbReference>
<evidence type="ECO:0000259" key="1">
    <source>
        <dbReference type="SMART" id="SM00955"/>
    </source>
</evidence>
<dbReference type="Gene3D" id="1.10.10.10">
    <property type="entry name" value="Winged helix-like DNA-binding domain superfamily/Winged helix DNA-binding domain"/>
    <property type="match status" value="1"/>
</dbReference>
<keyword evidence="3" id="KW-1185">Reference proteome</keyword>
<dbReference type="SUPFAM" id="SSF50249">
    <property type="entry name" value="Nucleic acid-binding proteins"/>
    <property type="match status" value="1"/>
</dbReference>
<organism evidence="2 3">
    <name type="scientific">Treponema berlinense</name>
    <dbReference type="NCBI Taxonomy" id="225004"/>
    <lineage>
        <taxon>Bacteria</taxon>
        <taxon>Pseudomonadati</taxon>
        <taxon>Spirochaetota</taxon>
        <taxon>Spirochaetia</taxon>
        <taxon>Spirochaetales</taxon>
        <taxon>Treponemataceae</taxon>
        <taxon>Treponema</taxon>
    </lineage>
</organism>
<dbReference type="InterPro" id="IPR056404">
    <property type="entry name" value="HTH_RNase_II"/>
</dbReference>
<dbReference type="GeneID" id="303366894"/>